<accession>D3AZ28</accession>
<evidence type="ECO:0000256" key="1">
    <source>
        <dbReference type="SAM" id="MobiDB-lite"/>
    </source>
</evidence>
<keyword evidence="3" id="KW-1185">Reference proteome</keyword>
<evidence type="ECO:0000313" key="2">
    <source>
        <dbReference type="EMBL" id="EFA85585.1"/>
    </source>
</evidence>
<evidence type="ECO:0000313" key="3">
    <source>
        <dbReference type="Proteomes" id="UP000001396"/>
    </source>
</evidence>
<dbReference type="RefSeq" id="XP_020437692.1">
    <property type="nucleotide sequence ID" value="XM_020572377.1"/>
</dbReference>
<feature type="region of interest" description="Disordered" evidence="1">
    <location>
        <begin position="225"/>
        <end position="267"/>
    </location>
</feature>
<dbReference type="EMBL" id="ADBJ01000006">
    <property type="protein sequence ID" value="EFA85585.1"/>
    <property type="molecule type" value="Genomic_DNA"/>
</dbReference>
<reference evidence="2 3" key="1">
    <citation type="journal article" date="2011" name="Genome Res.">
        <title>Phylogeny-wide analysis of social amoeba genomes highlights ancient origins for complex intercellular communication.</title>
        <authorList>
            <person name="Heidel A.J."/>
            <person name="Lawal H.M."/>
            <person name="Felder M."/>
            <person name="Schilde C."/>
            <person name="Helps N.R."/>
            <person name="Tunggal B."/>
            <person name="Rivero F."/>
            <person name="John U."/>
            <person name="Schleicher M."/>
            <person name="Eichinger L."/>
            <person name="Platzer M."/>
            <person name="Noegel A.A."/>
            <person name="Schaap P."/>
            <person name="Gloeckner G."/>
        </authorList>
    </citation>
    <scope>NUCLEOTIDE SEQUENCE [LARGE SCALE GENOMIC DNA]</scope>
    <source>
        <strain evidence="3">ATCC 26659 / Pp 5 / PN500</strain>
    </source>
</reference>
<dbReference type="STRING" id="670386.D3AZ28"/>
<proteinExistence type="predicted"/>
<feature type="region of interest" description="Disordered" evidence="1">
    <location>
        <begin position="306"/>
        <end position="327"/>
    </location>
</feature>
<feature type="compositionally biased region" description="Low complexity" evidence="1">
    <location>
        <begin position="236"/>
        <end position="248"/>
    </location>
</feature>
<organism evidence="2 3">
    <name type="scientific">Heterostelium pallidum (strain ATCC 26659 / Pp 5 / PN500)</name>
    <name type="common">Cellular slime mold</name>
    <name type="synonym">Polysphondylium pallidum</name>
    <dbReference type="NCBI Taxonomy" id="670386"/>
    <lineage>
        <taxon>Eukaryota</taxon>
        <taxon>Amoebozoa</taxon>
        <taxon>Evosea</taxon>
        <taxon>Eumycetozoa</taxon>
        <taxon>Dictyostelia</taxon>
        <taxon>Acytosteliales</taxon>
        <taxon>Acytosteliaceae</taxon>
        <taxon>Heterostelium</taxon>
    </lineage>
</organism>
<dbReference type="Proteomes" id="UP000001396">
    <property type="component" value="Unassembled WGS sequence"/>
</dbReference>
<comment type="caution">
    <text evidence="2">The sequence shown here is derived from an EMBL/GenBank/DDBJ whole genome shotgun (WGS) entry which is preliminary data.</text>
</comment>
<dbReference type="InParanoid" id="D3AZ28"/>
<dbReference type="GeneID" id="31356897"/>
<protein>
    <submittedName>
        <fullName evidence="2">Uncharacterized protein</fullName>
    </submittedName>
</protein>
<gene>
    <name evidence="2" type="ORF">PPL_01368</name>
</gene>
<dbReference type="AlphaFoldDB" id="D3AZ28"/>
<name>D3AZ28_HETP5</name>
<sequence length="517" mass="60686">MSFSILMTSEMSCTVHPFGLEVIHINGQLIVGQYPPISHRSPPSYPRQGDCTYRYYQIDLLYTFDLKCWLTVMGLGDLFHWNSTFRCPTCLGTGSSGKVDPDTQEKIDHSTIGNVAGFFEPRTRELMRKEGQRVNNKLEKSKAKNPKVEMRSFSDIEDFLKCTAKLTLITVSPGTLLHGQPYTFYDRFKQSAVNYMEYINILIDILIKTLSNHSVYNNDKLELPQQQEQQQHEQQQEQQEQLQEQQEQQKQHLSTSFPPPIVRDVRESKRRKMFDDRIEELRQMIQQQSSTLMQQNVDALQRVLEEQEKQQQLSEEDSGNVNESDHTALRRQWEELRKIEKDRQRNQHFNMSNFDLNSLFGIESIEVAPTDFNCKPKFLLNQRVSVLYGVDEDIDCAYYYSWWDGHIIDYNKKDNTYRVAFKDEVIANYYSVDYITRQSATESISNDRMVEGRYVLYTYKADKTHVFCAVINSIITKKNKKTLTIRLLKTNEIIENVNPDACYEFFIENHQVKAFFP</sequence>